<name>A0A0D2MSX2_9CHLO</name>
<dbReference type="InterPro" id="IPR008929">
    <property type="entry name" value="Chondroitin_lyas"/>
</dbReference>
<protein>
    <submittedName>
        <fullName evidence="5">Secreted protein</fullName>
    </submittedName>
</protein>
<organism evidence="5 6">
    <name type="scientific">Monoraphidium neglectum</name>
    <dbReference type="NCBI Taxonomy" id="145388"/>
    <lineage>
        <taxon>Eukaryota</taxon>
        <taxon>Viridiplantae</taxon>
        <taxon>Chlorophyta</taxon>
        <taxon>core chlorophytes</taxon>
        <taxon>Chlorophyceae</taxon>
        <taxon>CS clade</taxon>
        <taxon>Sphaeropleales</taxon>
        <taxon>Selenastraceae</taxon>
        <taxon>Monoraphidium</taxon>
    </lineage>
</organism>
<evidence type="ECO:0000256" key="3">
    <source>
        <dbReference type="SAM" id="MobiDB-lite"/>
    </source>
</evidence>
<accession>A0A0D2MSX2</accession>
<dbReference type="EMBL" id="KK100833">
    <property type="protein sequence ID" value="KIZ03532.1"/>
    <property type="molecule type" value="Genomic_DNA"/>
</dbReference>
<evidence type="ECO:0000313" key="5">
    <source>
        <dbReference type="EMBL" id="KIZ03532.1"/>
    </source>
</evidence>
<dbReference type="GO" id="GO:0016829">
    <property type="term" value="F:lyase activity"/>
    <property type="evidence" value="ECO:0007669"/>
    <property type="project" value="UniProtKB-KW"/>
</dbReference>
<sequence>MWIVTGNPQYANNTASILWAWSTINKIFVGQNAPLEAGWGVDSMTRSAELLKYTWPGWTKELETTYIKWVNKLIMPQLRNEILSRLPLGNWHSTVAECKMQFAIFTDDRPLFEEALYDWRRVMDAWLFPHGEFWETKRDIYHSQFGLGGLVQLAELAWQQGVDVYDYSDSKLRIGMEYHADIIMGGVPFSSNWYKIIGNGFLPCGWEVGYNHFNGRRGLQLPITAGMLNRKRPEKYVFHWGLGTLTHFQAARALINGFFPAGGGDGRRPEAPQVYVPRYSQEGWDDDDGSHSDGPPPAVPASVANATNATAGRDAANASAASARAAGAAGGAGPEKTAALHGTASINATIGAAKAGTAAIKGALKAGAAAAWLLAAPVKAGQHPAGPTDQQVSLLVSIKAG</sequence>
<dbReference type="AlphaFoldDB" id="A0A0D2MSX2"/>
<evidence type="ECO:0000259" key="4">
    <source>
        <dbReference type="Pfam" id="PF05426"/>
    </source>
</evidence>
<dbReference type="GeneID" id="25737300"/>
<feature type="region of interest" description="Disordered" evidence="3">
    <location>
        <begin position="280"/>
        <end position="303"/>
    </location>
</feature>
<evidence type="ECO:0000313" key="6">
    <source>
        <dbReference type="Proteomes" id="UP000054498"/>
    </source>
</evidence>
<dbReference type="KEGG" id="mng:MNEG_4423"/>
<keyword evidence="6" id="KW-1185">Reference proteome</keyword>
<gene>
    <name evidence="5" type="ORF">MNEG_4423</name>
</gene>
<dbReference type="RefSeq" id="XP_013902551.1">
    <property type="nucleotide sequence ID" value="XM_014047097.1"/>
</dbReference>
<feature type="domain" description="Alginate lyase" evidence="4">
    <location>
        <begin position="1"/>
        <end position="172"/>
    </location>
</feature>
<dbReference type="Pfam" id="PF05426">
    <property type="entry name" value="Alginate_lyase"/>
    <property type="match status" value="1"/>
</dbReference>
<keyword evidence="2" id="KW-0456">Lyase</keyword>
<dbReference type="STRING" id="145388.A0A0D2MSX2"/>
<reference evidence="5 6" key="1">
    <citation type="journal article" date="2013" name="BMC Genomics">
        <title>Reconstruction of the lipid metabolism for the microalga Monoraphidium neglectum from its genome sequence reveals characteristics suitable for biofuel production.</title>
        <authorList>
            <person name="Bogen C."/>
            <person name="Al-Dilaimi A."/>
            <person name="Albersmeier A."/>
            <person name="Wichmann J."/>
            <person name="Grundmann M."/>
            <person name="Rupp O."/>
            <person name="Lauersen K.J."/>
            <person name="Blifernez-Klassen O."/>
            <person name="Kalinowski J."/>
            <person name="Goesmann A."/>
            <person name="Mussgnug J.H."/>
            <person name="Kruse O."/>
        </authorList>
    </citation>
    <scope>NUCLEOTIDE SEQUENCE [LARGE SCALE GENOMIC DNA]</scope>
    <source>
        <strain evidence="5 6">SAG 48.87</strain>
    </source>
</reference>
<dbReference type="Gene3D" id="1.50.10.100">
    <property type="entry name" value="Chondroitin AC/alginate lyase"/>
    <property type="match status" value="1"/>
</dbReference>
<keyword evidence="1" id="KW-0732">Signal</keyword>
<dbReference type="InterPro" id="IPR008397">
    <property type="entry name" value="Alginate_lyase_dom"/>
</dbReference>
<evidence type="ECO:0000256" key="2">
    <source>
        <dbReference type="ARBA" id="ARBA00023239"/>
    </source>
</evidence>
<dbReference type="SUPFAM" id="SSF48230">
    <property type="entry name" value="Chondroitin AC/alginate lyase"/>
    <property type="match status" value="1"/>
</dbReference>
<proteinExistence type="predicted"/>
<dbReference type="Proteomes" id="UP000054498">
    <property type="component" value="Unassembled WGS sequence"/>
</dbReference>
<evidence type="ECO:0000256" key="1">
    <source>
        <dbReference type="ARBA" id="ARBA00022729"/>
    </source>
</evidence>
<dbReference type="OrthoDB" id="526316at2759"/>